<reference evidence="9" key="2">
    <citation type="submission" date="2016-11" db="UniProtKB">
        <authorList>
            <consortium name="WormBaseParasite"/>
        </authorList>
    </citation>
    <scope>IDENTIFICATION</scope>
</reference>
<dbReference type="OrthoDB" id="5805123at2759"/>
<dbReference type="AlphaFoldDB" id="A0A1I7VWI2"/>
<dbReference type="WBParaSite" id="EN70_7049">
    <property type="protein sequence ID" value="EN70_7049"/>
    <property type="gene ID" value="EN70_7049"/>
</dbReference>
<dbReference type="InterPro" id="IPR001841">
    <property type="entry name" value="Znf_RING"/>
</dbReference>
<dbReference type="STRING" id="7209.A0A1I7VWI2"/>
<dbReference type="Proteomes" id="UP000095285">
    <property type="component" value="Unassembled WGS sequence"/>
</dbReference>
<dbReference type="PROSITE" id="PS50089">
    <property type="entry name" value="ZF_RING_2"/>
    <property type="match status" value="1"/>
</dbReference>
<dbReference type="PROSITE" id="PS00518">
    <property type="entry name" value="ZF_RING_1"/>
    <property type="match status" value="1"/>
</dbReference>
<dbReference type="PANTHER" id="PTHR22791:SF6">
    <property type="entry name" value="RING-TYPE DOMAIN-CONTAINING PROTEIN"/>
    <property type="match status" value="1"/>
</dbReference>
<dbReference type="GO" id="GO:0061630">
    <property type="term" value="F:ubiquitin protein ligase activity"/>
    <property type="evidence" value="ECO:0007669"/>
    <property type="project" value="TreeGrafter"/>
</dbReference>
<dbReference type="CTD" id="9945587"/>
<dbReference type="SMART" id="SM00184">
    <property type="entry name" value="RING"/>
    <property type="match status" value="1"/>
</dbReference>
<feature type="domain" description="RING-type" evidence="6">
    <location>
        <begin position="43"/>
        <end position="89"/>
    </location>
</feature>
<evidence type="ECO:0000256" key="1">
    <source>
        <dbReference type="ARBA" id="ARBA00022723"/>
    </source>
</evidence>
<name>A0A1I7VWI2_LOALO</name>
<organism evidence="8 9">
    <name type="scientific">Loa loa</name>
    <name type="common">Eye worm</name>
    <name type="synonym">Filaria loa</name>
    <dbReference type="NCBI Taxonomy" id="7209"/>
    <lineage>
        <taxon>Eukaryota</taxon>
        <taxon>Metazoa</taxon>
        <taxon>Ecdysozoa</taxon>
        <taxon>Nematoda</taxon>
        <taxon>Chromadorea</taxon>
        <taxon>Rhabditida</taxon>
        <taxon>Spirurina</taxon>
        <taxon>Spiruromorpha</taxon>
        <taxon>Filarioidea</taxon>
        <taxon>Onchocercidae</taxon>
        <taxon>Loa</taxon>
    </lineage>
</organism>
<dbReference type="OMA" id="EYYNYVA"/>
<gene>
    <name evidence="7 9" type="ORF">LOAG_08164</name>
</gene>
<dbReference type="InterPro" id="IPR017907">
    <property type="entry name" value="Znf_RING_CS"/>
</dbReference>
<dbReference type="KEGG" id="loa:LOAG_08164"/>
<dbReference type="GO" id="GO:0008270">
    <property type="term" value="F:zinc ion binding"/>
    <property type="evidence" value="ECO:0007669"/>
    <property type="project" value="UniProtKB-KW"/>
</dbReference>
<accession>A0A1S0TUS1</accession>
<keyword evidence="2 4" id="KW-0863">Zinc-finger</keyword>
<evidence type="ECO:0000256" key="2">
    <source>
        <dbReference type="ARBA" id="ARBA00022771"/>
    </source>
</evidence>
<dbReference type="EMBL" id="JH712122">
    <property type="protein sequence ID" value="EFO20327.1"/>
    <property type="molecule type" value="Genomic_DNA"/>
</dbReference>
<accession>A0A1I7VWI2</accession>
<dbReference type="InterPro" id="IPR027370">
    <property type="entry name" value="Znf-RING_euk"/>
</dbReference>
<feature type="transmembrane region" description="Helical" evidence="5">
    <location>
        <begin position="162"/>
        <end position="183"/>
    </location>
</feature>
<evidence type="ECO:0000313" key="7">
    <source>
        <dbReference type="EMBL" id="EFO20327.1"/>
    </source>
</evidence>
<dbReference type="InterPro" id="IPR013083">
    <property type="entry name" value="Znf_RING/FYVE/PHD"/>
</dbReference>
<keyword evidence="8" id="KW-1185">Reference proteome</keyword>
<evidence type="ECO:0000313" key="8">
    <source>
        <dbReference type="Proteomes" id="UP000095285"/>
    </source>
</evidence>
<sequence>MKRFFACLRLAIAQLDQDYSESRRTAKIDGAERITVDSSALHCPVCFCIFASVPFILKCGHSFCQNCIKNIVENSYSERDAVFECPMCRQVISSEIRFTKNFLADALLQSVCEIAQDENESSVDPNLRISFQLISRKFLEEQQKNNILRKKYEEERVRSRRYLILLVMESALLIGFVFLYKLLFP</sequence>
<keyword evidence="5" id="KW-0812">Transmembrane</keyword>
<dbReference type="PANTHER" id="PTHR22791">
    <property type="entry name" value="RING-TYPE DOMAIN-CONTAINING PROTEIN"/>
    <property type="match status" value="1"/>
</dbReference>
<evidence type="ECO:0000256" key="5">
    <source>
        <dbReference type="SAM" id="Phobius"/>
    </source>
</evidence>
<dbReference type="GeneID" id="9945587"/>
<keyword evidence="5" id="KW-1133">Transmembrane helix</keyword>
<dbReference type="InParanoid" id="A0A1I7VWI2"/>
<dbReference type="GO" id="GO:0016567">
    <property type="term" value="P:protein ubiquitination"/>
    <property type="evidence" value="ECO:0007669"/>
    <property type="project" value="TreeGrafter"/>
</dbReference>
<keyword evidence="3" id="KW-0862">Zinc</keyword>
<evidence type="ECO:0000259" key="6">
    <source>
        <dbReference type="PROSITE" id="PS50089"/>
    </source>
</evidence>
<evidence type="ECO:0000256" key="4">
    <source>
        <dbReference type="PROSITE-ProRule" id="PRU00175"/>
    </source>
</evidence>
<proteinExistence type="predicted"/>
<evidence type="ECO:0000313" key="9">
    <source>
        <dbReference type="WBParaSite" id="EN70_7049"/>
    </source>
</evidence>
<reference evidence="7 8" key="1">
    <citation type="submission" date="2012-04" db="EMBL/GenBank/DDBJ databases">
        <title>The Genome Sequence of Loa loa.</title>
        <authorList>
            <consortium name="The Broad Institute Genome Sequencing Platform"/>
            <consortium name="Broad Institute Genome Sequencing Center for Infectious Disease"/>
            <person name="Nutman T.B."/>
            <person name="Fink D.L."/>
            <person name="Russ C."/>
            <person name="Young S."/>
            <person name="Zeng Q."/>
            <person name="Gargeya S."/>
            <person name="Alvarado L."/>
            <person name="Berlin A."/>
            <person name="Chapman S.B."/>
            <person name="Chen Z."/>
            <person name="Freedman E."/>
            <person name="Gellesch M."/>
            <person name="Goldberg J."/>
            <person name="Griggs A."/>
            <person name="Gujja S."/>
            <person name="Heilman E.R."/>
            <person name="Heiman D."/>
            <person name="Howarth C."/>
            <person name="Mehta T."/>
            <person name="Neiman D."/>
            <person name="Pearson M."/>
            <person name="Roberts A."/>
            <person name="Saif S."/>
            <person name="Shea T."/>
            <person name="Shenoy N."/>
            <person name="Sisk P."/>
            <person name="Stolte C."/>
            <person name="Sykes S."/>
            <person name="White J."/>
            <person name="Yandava C."/>
            <person name="Haas B."/>
            <person name="Henn M.R."/>
            <person name="Nusbaum C."/>
            <person name="Birren B."/>
        </authorList>
    </citation>
    <scope>NUCLEOTIDE SEQUENCE [LARGE SCALE GENOMIC DNA]</scope>
</reference>
<dbReference type="eggNOG" id="ENOG502SC5Q">
    <property type="taxonomic scope" value="Eukaryota"/>
</dbReference>
<dbReference type="Gene3D" id="3.30.40.10">
    <property type="entry name" value="Zinc/RING finger domain, C3HC4 (zinc finger)"/>
    <property type="match status" value="1"/>
</dbReference>
<dbReference type="SUPFAM" id="SSF57850">
    <property type="entry name" value="RING/U-box"/>
    <property type="match status" value="1"/>
</dbReference>
<dbReference type="RefSeq" id="XP_003143744.1">
    <property type="nucleotide sequence ID" value="XM_003143696.1"/>
</dbReference>
<keyword evidence="1" id="KW-0479">Metal-binding</keyword>
<dbReference type="Pfam" id="PF13445">
    <property type="entry name" value="zf-RING_UBOX"/>
    <property type="match status" value="1"/>
</dbReference>
<protein>
    <submittedName>
        <fullName evidence="9">RING-type domain-containing protein</fullName>
    </submittedName>
</protein>
<dbReference type="InterPro" id="IPR051435">
    <property type="entry name" value="RING_finger_E3_ubiq-ligases"/>
</dbReference>
<evidence type="ECO:0000256" key="3">
    <source>
        <dbReference type="ARBA" id="ARBA00022833"/>
    </source>
</evidence>
<keyword evidence="5" id="KW-0472">Membrane</keyword>